<protein>
    <recommendedName>
        <fullName evidence="3">CCHC-type domain-containing protein</fullName>
    </recommendedName>
</protein>
<gene>
    <name evidence="1" type="ORF">PYW07_009395</name>
</gene>
<dbReference type="PANTHER" id="PTHR33198:SF19">
    <property type="entry name" value="CCHC-TYPE DOMAIN-CONTAINING PROTEIN"/>
    <property type="match status" value="1"/>
</dbReference>
<dbReference type="AlphaFoldDB" id="A0AAD8DMK2"/>
<sequence>MNFLGTLSTFDHRNNEWQIYKGKLNQFLKINNIVDKNKSGILLCHLTEETYRLMLNLAFPDELGTLSFEDLVKLLDDHFKPRKCTFVDKAKFFGASRESGETVGEWAARLRGLATYCDFGTALETNLRDRFVLGLSAGPERDKLFEQNPSTLTLSRAIEMAEQAAYAKEAKALIGSSEPLSIKEEPVFRAKFQGQASRARGAGGGGGGGAGAAARGDMELCEVCGMKNHSATMCRYRSYKCQKCGVKGHLKKVCGNKKGATRVYHADYVDSSKGGRDDQPQDQDCDECQNFNIRCSKLSGEE</sequence>
<evidence type="ECO:0008006" key="3">
    <source>
        <dbReference type="Google" id="ProtNLM"/>
    </source>
</evidence>
<accession>A0AAD8DMK2</accession>
<dbReference type="EMBL" id="JARGEI010000023">
    <property type="protein sequence ID" value="KAJ8710029.1"/>
    <property type="molecule type" value="Genomic_DNA"/>
</dbReference>
<dbReference type="Proteomes" id="UP001231518">
    <property type="component" value="Chromosome 23"/>
</dbReference>
<reference evidence="1" key="1">
    <citation type="submission" date="2023-03" db="EMBL/GenBank/DDBJ databases">
        <title>Chromosome-level genomes of two armyworms, Mythimna separata and Mythimna loreyi, provide insights into the biosynthesis and reception of sex pheromones.</title>
        <authorList>
            <person name="Zhao H."/>
        </authorList>
    </citation>
    <scope>NUCLEOTIDE SEQUENCE</scope>
    <source>
        <strain evidence="1">BeijingLab</strain>
        <tissue evidence="1">Pupa</tissue>
    </source>
</reference>
<name>A0AAD8DMK2_MYTSE</name>
<dbReference type="Gene3D" id="4.10.60.10">
    <property type="entry name" value="Zinc finger, CCHC-type"/>
    <property type="match status" value="1"/>
</dbReference>
<comment type="caution">
    <text evidence="1">The sequence shown here is derived from an EMBL/GenBank/DDBJ whole genome shotgun (WGS) entry which is preliminary data.</text>
</comment>
<keyword evidence="2" id="KW-1185">Reference proteome</keyword>
<organism evidence="1 2">
    <name type="scientific">Mythimna separata</name>
    <name type="common">Oriental armyworm</name>
    <name type="synonym">Pseudaletia separata</name>
    <dbReference type="NCBI Taxonomy" id="271217"/>
    <lineage>
        <taxon>Eukaryota</taxon>
        <taxon>Metazoa</taxon>
        <taxon>Ecdysozoa</taxon>
        <taxon>Arthropoda</taxon>
        <taxon>Hexapoda</taxon>
        <taxon>Insecta</taxon>
        <taxon>Pterygota</taxon>
        <taxon>Neoptera</taxon>
        <taxon>Endopterygota</taxon>
        <taxon>Lepidoptera</taxon>
        <taxon>Glossata</taxon>
        <taxon>Ditrysia</taxon>
        <taxon>Noctuoidea</taxon>
        <taxon>Noctuidae</taxon>
        <taxon>Noctuinae</taxon>
        <taxon>Hadenini</taxon>
        <taxon>Mythimna</taxon>
    </lineage>
</organism>
<proteinExistence type="predicted"/>
<evidence type="ECO:0000313" key="1">
    <source>
        <dbReference type="EMBL" id="KAJ8710029.1"/>
    </source>
</evidence>
<evidence type="ECO:0000313" key="2">
    <source>
        <dbReference type="Proteomes" id="UP001231518"/>
    </source>
</evidence>
<dbReference type="PANTHER" id="PTHR33198">
    <property type="entry name" value="ANK_REP_REGION DOMAIN-CONTAINING PROTEIN-RELATED"/>
    <property type="match status" value="1"/>
</dbReference>